<dbReference type="SMART" id="SM00268">
    <property type="entry name" value="ACTIN"/>
    <property type="match status" value="1"/>
</dbReference>
<organism evidence="3 4">
    <name type="scientific">Calicophoron daubneyi</name>
    <name type="common">Rumen fluke</name>
    <name type="synonym">Paramphistomum daubneyi</name>
    <dbReference type="NCBI Taxonomy" id="300641"/>
    <lineage>
        <taxon>Eukaryota</taxon>
        <taxon>Metazoa</taxon>
        <taxon>Spiralia</taxon>
        <taxon>Lophotrochozoa</taxon>
        <taxon>Platyhelminthes</taxon>
        <taxon>Trematoda</taxon>
        <taxon>Digenea</taxon>
        <taxon>Plagiorchiida</taxon>
        <taxon>Pronocephalata</taxon>
        <taxon>Paramphistomoidea</taxon>
        <taxon>Paramphistomidae</taxon>
        <taxon>Calicophoron</taxon>
    </lineage>
</organism>
<sequence length="376" mass="42098">MFQNEVPTVVIDNGSGLLKAGFAGEDIPRTVFPSLVGTPFAQGVVLGATKKSYSIGDEAESRRGILTLQNPIEHGIVQDWDGMEKIWHFTFNNELRIDPKDHPMLLTEAPLNPKANREKMIEIMFEKFQVPALYVAIQAVLSLYSSGRTTGTLVDSGDGVTHTVPIYEGYCLPQTIFRLPIAGRDLTSYLMRILLERGIDFSTSAEREVVRDMKEKLCYVAYDFDEQILLSRADDSLEKTYELPDGQVIAINNERFRCPEVLFQPSILGSEQPGIHQMTTLSIAKSSLDMRRDLFANIVLSGGSTLFPGLVERLKKELVISNPSTINIKVVAPMERKYSVWIGGSVLASMSTFNQMWISRDEYAEYGATIVHRKCF</sequence>
<dbReference type="FunFam" id="3.90.640.10:FF:000047">
    <property type="entry name" value="Actin, alpha skeletal muscle"/>
    <property type="match status" value="1"/>
</dbReference>
<proteinExistence type="inferred from homology"/>
<evidence type="ECO:0000256" key="1">
    <source>
        <dbReference type="ARBA" id="ARBA00003520"/>
    </source>
</evidence>
<dbReference type="EMBL" id="CAXLJL010000778">
    <property type="protein sequence ID" value="CAL5140750.1"/>
    <property type="molecule type" value="Genomic_DNA"/>
</dbReference>
<dbReference type="SUPFAM" id="SSF53067">
    <property type="entry name" value="Actin-like ATPase domain"/>
    <property type="match status" value="2"/>
</dbReference>
<evidence type="ECO:0000313" key="4">
    <source>
        <dbReference type="Proteomes" id="UP001497525"/>
    </source>
</evidence>
<name>A0AAV2TWQ7_CALDB</name>
<dbReference type="InterPro" id="IPR020902">
    <property type="entry name" value="Actin/actin-like_CS"/>
</dbReference>
<dbReference type="Gene3D" id="3.90.640.10">
    <property type="entry name" value="Actin, Chain A, domain 4"/>
    <property type="match status" value="1"/>
</dbReference>
<accession>A0AAV2TWQ7</accession>
<reference evidence="3" key="1">
    <citation type="submission" date="2024-06" db="EMBL/GenBank/DDBJ databases">
        <authorList>
            <person name="Liu X."/>
            <person name="Lenzi L."/>
            <person name="Haldenby T S."/>
            <person name="Uol C."/>
        </authorList>
    </citation>
    <scope>NUCLEOTIDE SEQUENCE</scope>
</reference>
<gene>
    <name evidence="3" type="ORF">CDAUBV1_LOCUS16045</name>
</gene>
<protein>
    <recommendedName>
        <fullName evidence="5">Actin</fullName>
    </recommendedName>
</protein>
<dbReference type="AlphaFoldDB" id="A0AAV2TWQ7"/>
<evidence type="ECO:0008006" key="5">
    <source>
        <dbReference type="Google" id="ProtNLM"/>
    </source>
</evidence>
<dbReference type="InterPro" id="IPR043129">
    <property type="entry name" value="ATPase_NBD"/>
</dbReference>
<dbReference type="PANTHER" id="PTHR11937">
    <property type="entry name" value="ACTIN"/>
    <property type="match status" value="1"/>
</dbReference>
<comment type="caution">
    <text evidence="3">The sequence shown here is derived from an EMBL/GenBank/DDBJ whole genome shotgun (WGS) entry which is preliminary data.</text>
</comment>
<comment type="similarity">
    <text evidence="2">Belongs to the actin family.</text>
</comment>
<dbReference type="FunFam" id="3.30.420.40:FF:000291">
    <property type="entry name" value="Actin, alpha skeletal muscle"/>
    <property type="match status" value="1"/>
</dbReference>
<dbReference type="InterPro" id="IPR004000">
    <property type="entry name" value="Actin"/>
</dbReference>
<dbReference type="PROSITE" id="PS01132">
    <property type="entry name" value="ACTINS_ACT_LIKE"/>
    <property type="match status" value="1"/>
</dbReference>
<dbReference type="FunFam" id="3.30.420.40:FF:000058">
    <property type="entry name" value="Putative actin-related protein 5"/>
    <property type="match status" value="1"/>
</dbReference>
<dbReference type="Pfam" id="PF00022">
    <property type="entry name" value="Actin"/>
    <property type="match status" value="1"/>
</dbReference>
<evidence type="ECO:0000313" key="3">
    <source>
        <dbReference type="EMBL" id="CAL5140750.1"/>
    </source>
</evidence>
<dbReference type="PRINTS" id="PR00190">
    <property type="entry name" value="ACTIN"/>
</dbReference>
<dbReference type="Proteomes" id="UP001497525">
    <property type="component" value="Unassembled WGS sequence"/>
</dbReference>
<comment type="function">
    <text evidence="1">Actins are highly conserved proteins that are involved in various types of cell motility and are ubiquitously expressed in all eukaryotic cells.</text>
</comment>
<dbReference type="Gene3D" id="3.30.420.40">
    <property type="match status" value="2"/>
</dbReference>
<evidence type="ECO:0000256" key="2">
    <source>
        <dbReference type="RuleBase" id="RU000487"/>
    </source>
</evidence>